<dbReference type="GO" id="GO:0051721">
    <property type="term" value="F:protein phosphatase 2A binding"/>
    <property type="evidence" value="ECO:0007669"/>
    <property type="project" value="TreeGrafter"/>
</dbReference>
<reference evidence="2" key="1">
    <citation type="submission" date="2021-10" db="EMBL/GenBank/DDBJ databases">
        <title>De novo Genome Assembly of Clathrus columnatus (Basidiomycota, Fungi) Using Illumina and Nanopore Sequence Data.</title>
        <authorList>
            <person name="Ogiso-Tanaka E."/>
            <person name="Itagaki H."/>
            <person name="Hosoya T."/>
            <person name="Hosaka K."/>
        </authorList>
    </citation>
    <scope>NUCLEOTIDE SEQUENCE</scope>
    <source>
        <strain evidence="2">MO-923</strain>
    </source>
</reference>
<comment type="caution">
    <text evidence="2">The sequence shown here is derived from an EMBL/GenBank/DDBJ whole genome shotgun (WGS) entry which is preliminary data.</text>
</comment>
<feature type="region of interest" description="Disordered" evidence="1">
    <location>
        <begin position="229"/>
        <end position="248"/>
    </location>
</feature>
<dbReference type="InterPro" id="IPR038511">
    <property type="entry name" value="TAP42/TAP46-like_sf"/>
</dbReference>
<dbReference type="GO" id="GO:0009966">
    <property type="term" value="P:regulation of signal transduction"/>
    <property type="evidence" value="ECO:0007669"/>
    <property type="project" value="InterPro"/>
</dbReference>
<gene>
    <name evidence="2" type="ORF">Clacol_006755</name>
</gene>
<dbReference type="Gene3D" id="1.25.40.540">
    <property type="entry name" value="TAP42-like family"/>
    <property type="match status" value="1"/>
</dbReference>
<dbReference type="InterPro" id="IPR007304">
    <property type="entry name" value="TAP46-like"/>
</dbReference>
<proteinExistence type="predicted"/>
<organism evidence="2 3">
    <name type="scientific">Clathrus columnatus</name>
    <dbReference type="NCBI Taxonomy" id="1419009"/>
    <lineage>
        <taxon>Eukaryota</taxon>
        <taxon>Fungi</taxon>
        <taxon>Dikarya</taxon>
        <taxon>Basidiomycota</taxon>
        <taxon>Agaricomycotina</taxon>
        <taxon>Agaricomycetes</taxon>
        <taxon>Phallomycetidae</taxon>
        <taxon>Phallales</taxon>
        <taxon>Clathraceae</taxon>
        <taxon>Clathrus</taxon>
    </lineage>
</organism>
<sequence>MATLQDETQDLVHSSIAKLNTVVHAVELSGMFSSNETLDDLSTSYIPYLALDYIIAEMIGKLRITDREERIRHNLDGQKHLHAFIDRIHQYGIISEQDQKSYSTRSNDVKDPSKRRELKIRQFKTEKEVKDRLEAIFRRKPSTPSTDNEFDMIQSILSSPGAPPESDEETLRETCLLVIRIIWMRSQSQLESLNNELELLRAAPPSPPPSVSQPINNTEDDLTWRLDPTISNDTLDGKGPLMDSSGRPLRPFTILPGSASSEKAKFLAQVFRPDHRLPTMTVDEYLEEEKRRGNIISGGGSQSFTAPTKAEKLALDSEMDGTLQSEIKSEEKRQEDERWAQYTESHPKGEGNTMNRG</sequence>
<feature type="compositionally biased region" description="Basic and acidic residues" evidence="1">
    <location>
        <begin position="327"/>
        <end position="349"/>
    </location>
</feature>
<dbReference type="Proteomes" id="UP001050691">
    <property type="component" value="Unassembled WGS sequence"/>
</dbReference>
<protein>
    <recommendedName>
        <fullName evidence="4">TAP42-like protein</fullName>
    </recommendedName>
</protein>
<accession>A0AAV5ACZ0</accession>
<name>A0AAV5ACZ0_9AGAM</name>
<evidence type="ECO:0000313" key="3">
    <source>
        <dbReference type="Proteomes" id="UP001050691"/>
    </source>
</evidence>
<dbReference type="PANTHER" id="PTHR10933:SF9">
    <property type="entry name" value="IMMUNOGLOBULIN-BINDING PROTEIN 1"/>
    <property type="match status" value="1"/>
</dbReference>
<evidence type="ECO:0008006" key="4">
    <source>
        <dbReference type="Google" id="ProtNLM"/>
    </source>
</evidence>
<dbReference type="EMBL" id="BPWL01000007">
    <property type="protein sequence ID" value="GJJ12512.1"/>
    <property type="molecule type" value="Genomic_DNA"/>
</dbReference>
<evidence type="ECO:0000256" key="1">
    <source>
        <dbReference type="SAM" id="MobiDB-lite"/>
    </source>
</evidence>
<dbReference type="GO" id="GO:0005829">
    <property type="term" value="C:cytosol"/>
    <property type="evidence" value="ECO:0007669"/>
    <property type="project" value="TreeGrafter"/>
</dbReference>
<dbReference type="GO" id="GO:0035303">
    <property type="term" value="P:regulation of dephosphorylation"/>
    <property type="evidence" value="ECO:0007669"/>
    <property type="project" value="TreeGrafter"/>
</dbReference>
<dbReference type="PANTHER" id="PTHR10933">
    <property type="entry name" value="IMMUNOGLOBULIN-BINDING PROTEIN 1"/>
    <property type="match status" value="1"/>
</dbReference>
<dbReference type="Pfam" id="PF04177">
    <property type="entry name" value="TAP42"/>
    <property type="match status" value="1"/>
</dbReference>
<evidence type="ECO:0000313" key="2">
    <source>
        <dbReference type="EMBL" id="GJJ12512.1"/>
    </source>
</evidence>
<keyword evidence="3" id="KW-1185">Reference proteome</keyword>
<feature type="region of interest" description="Disordered" evidence="1">
    <location>
        <begin position="293"/>
        <end position="357"/>
    </location>
</feature>
<dbReference type="AlphaFoldDB" id="A0AAV5ACZ0"/>